<keyword evidence="3" id="KW-0238">DNA-binding</keyword>
<dbReference type="EMBL" id="JARYMX010000002">
    <property type="protein sequence ID" value="KAJ9562273.1"/>
    <property type="molecule type" value="Genomic_DNA"/>
</dbReference>
<evidence type="ECO:0000313" key="9">
    <source>
        <dbReference type="Proteomes" id="UP001172457"/>
    </source>
</evidence>
<dbReference type="InterPro" id="IPR050655">
    <property type="entry name" value="Plant_B3_domain"/>
</dbReference>
<evidence type="ECO:0000256" key="4">
    <source>
        <dbReference type="ARBA" id="ARBA00023163"/>
    </source>
</evidence>
<sequence>MFRIGTLVSNSGDDVPMREIKNNVRFLSKTTKTRALIPIVSPIFNKNAIFFKMDGELSKIKMRYVKGSLTFLQREPLSFMKKNWSGLKKDGRCVLKLGIDKRFKRWEIDLCGLALRMAGWKIFMKDNNVSEDDICVFELINPHENMLKVSIIRSVNDYWVTTMDSARRPSFPADPFNFIRIIVSNDVRSTRIKIPKEFTERGGGDLPETVTFKVPNGDIWQVGLVDLKGAIWFDDGWMEFAEHYKLRFGHLLMFKYQRLLNFRVHIYDPNGCEMVYPKKQESDQDACGIVNLVDSEDTESDQDDAEIEIDGEGECSSMRIDGNGAKTSFKSDKPFFMAYMTRDHIIGKSNVRVPWSFIKQHWSGLKQDGRCVLRIGMDKRLKKWEVDLHGLCLKMAGWKIFMKDNNVSEDDICVFELINPHENMLKVSIIRRVIDYWSYKSHMPTIEFYDRKYDVIKLSSFVEKQSISPQEQLKDDSCYGFKYEIQMENEAMAEDDMKGLNSEECPQFFKFYMPTHCSKQLLIPRAFVKYFNDYLPLKFVLVTSAKKSWDVGMNKVDDDVYLKRGWEEFVQDNSLEFGDFLIFYYNGGSKFYVSVYGNNNCLKETEADNNQTEKQPPDIQLGDETNRGETKRISVEDIDLSFEIPLQLCYMKRGFITMPKVFSERVKKEYRPIAKLQHSGQTWDVEVVNSCGRYGFKHGWKLFLTENCVAFGDICCFKLIDIKPKFYLLDVSFSREI</sequence>
<feature type="domain" description="TF-B3" evidence="7">
    <location>
        <begin position="641"/>
        <end position="735"/>
    </location>
</feature>
<evidence type="ECO:0000259" key="7">
    <source>
        <dbReference type="PROSITE" id="PS50863"/>
    </source>
</evidence>
<feature type="domain" description="TF-B3" evidence="7">
    <location>
        <begin position="100"/>
        <end position="155"/>
    </location>
</feature>
<dbReference type="Gene3D" id="2.40.330.10">
    <property type="entry name" value="DNA-binding pseudobarrel domain"/>
    <property type="match status" value="5"/>
</dbReference>
<evidence type="ECO:0000256" key="2">
    <source>
        <dbReference type="ARBA" id="ARBA00023015"/>
    </source>
</evidence>
<dbReference type="PANTHER" id="PTHR31920">
    <property type="entry name" value="B3 DOMAIN-CONTAINING"/>
    <property type="match status" value="1"/>
</dbReference>
<dbReference type="CDD" id="cd10017">
    <property type="entry name" value="B3_DNA"/>
    <property type="match status" value="4"/>
</dbReference>
<dbReference type="InterPro" id="IPR015300">
    <property type="entry name" value="DNA-bd_pseudobarrel_sf"/>
</dbReference>
<dbReference type="InterPro" id="IPR003340">
    <property type="entry name" value="B3_DNA-bd"/>
</dbReference>
<comment type="subcellular location">
    <subcellularLocation>
        <location evidence="1">Nucleus</location>
    </subcellularLocation>
</comment>
<keyword evidence="9" id="KW-1185">Reference proteome</keyword>
<dbReference type="SUPFAM" id="SSF101936">
    <property type="entry name" value="DNA-binding pseudobarrel domain"/>
    <property type="match status" value="5"/>
</dbReference>
<comment type="caution">
    <text evidence="8">The sequence shown here is derived from an EMBL/GenBank/DDBJ whole genome shotgun (WGS) entry which is preliminary data.</text>
</comment>
<dbReference type="PANTHER" id="PTHR31920:SF108">
    <property type="entry name" value="B3 DOMAIN-CONTAINING TRANSCRIPTION FACTOR VRN1-LIKE"/>
    <property type="match status" value="1"/>
</dbReference>
<evidence type="ECO:0000256" key="6">
    <source>
        <dbReference type="SAM" id="MobiDB-lite"/>
    </source>
</evidence>
<evidence type="ECO:0000256" key="3">
    <source>
        <dbReference type="ARBA" id="ARBA00023125"/>
    </source>
</evidence>
<feature type="domain" description="TF-B3" evidence="7">
    <location>
        <begin position="521"/>
        <end position="599"/>
    </location>
</feature>
<dbReference type="GO" id="GO:0005634">
    <property type="term" value="C:nucleus"/>
    <property type="evidence" value="ECO:0007669"/>
    <property type="project" value="UniProtKB-SubCell"/>
</dbReference>
<keyword evidence="2" id="KW-0805">Transcription regulation</keyword>
<dbReference type="GO" id="GO:0003677">
    <property type="term" value="F:DNA binding"/>
    <property type="evidence" value="ECO:0007669"/>
    <property type="project" value="UniProtKB-KW"/>
</dbReference>
<reference evidence="8" key="1">
    <citation type="submission" date="2023-03" db="EMBL/GenBank/DDBJ databases">
        <title>Chromosome-scale reference genome and RAD-based genetic map of yellow starthistle (Centaurea solstitialis) reveal putative structural variation and QTLs associated with invader traits.</title>
        <authorList>
            <person name="Reatini B."/>
            <person name="Cang F.A."/>
            <person name="Jiang Q."/>
            <person name="Mckibben M.T.W."/>
            <person name="Barker M.S."/>
            <person name="Rieseberg L.H."/>
            <person name="Dlugosch K.M."/>
        </authorList>
    </citation>
    <scope>NUCLEOTIDE SEQUENCE</scope>
    <source>
        <strain evidence="8">CAN-66</strain>
        <tissue evidence="8">Leaf</tissue>
    </source>
</reference>
<gene>
    <name evidence="8" type="ORF">OSB04_007433</name>
</gene>
<proteinExistence type="predicted"/>
<accession>A0AA38TJW0</accession>
<protein>
    <recommendedName>
        <fullName evidence="7">TF-B3 domain-containing protein</fullName>
    </recommendedName>
</protein>
<keyword evidence="4" id="KW-0804">Transcription</keyword>
<name>A0AA38TJW0_9ASTR</name>
<dbReference type="PROSITE" id="PS50863">
    <property type="entry name" value="B3"/>
    <property type="match status" value="5"/>
</dbReference>
<dbReference type="Proteomes" id="UP001172457">
    <property type="component" value="Chromosome 2"/>
</dbReference>
<dbReference type="Pfam" id="PF02362">
    <property type="entry name" value="B3"/>
    <property type="match status" value="4"/>
</dbReference>
<keyword evidence="5" id="KW-0539">Nucleus</keyword>
<organism evidence="8 9">
    <name type="scientific">Centaurea solstitialis</name>
    <name type="common">yellow star-thistle</name>
    <dbReference type="NCBI Taxonomy" id="347529"/>
    <lineage>
        <taxon>Eukaryota</taxon>
        <taxon>Viridiplantae</taxon>
        <taxon>Streptophyta</taxon>
        <taxon>Embryophyta</taxon>
        <taxon>Tracheophyta</taxon>
        <taxon>Spermatophyta</taxon>
        <taxon>Magnoliopsida</taxon>
        <taxon>eudicotyledons</taxon>
        <taxon>Gunneridae</taxon>
        <taxon>Pentapetalae</taxon>
        <taxon>asterids</taxon>
        <taxon>campanulids</taxon>
        <taxon>Asterales</taxon>
        <taxon>Asteraceae</taxon>
        <taxon>Carduoideae</taxon>
        <taxon>Cardueae</taxon>
        <taxon>Centaureinae</taxon>
        <taxon>Centaurea</taxon>
    </lineage>
</organism>
<feature type="region of interest" description="Disordered" evidence="6">
    <location>
        <begin position="607"/>
        <end position="626"/>
    </location>
</feature>
<dbReference type="SMART" id="SM01019">
    <property type="entry name" value="B3"/>
    <property type="match status" value="5"/>
</dbReference>
<dbReference type="AlphaFoldDB" id="A0AA38TJW0"/>
<evidence type="ECO:0000256" key="1">
    <source>
        <dbReference type="ARBA" id="ARBA00004123"/>
    </source>
</evidence>
<feature type="domain" description="TF-B3" evidence="7">
    <location>
        <begin position="177"/>
        <end position="270"/>
    </location>
</feature>
<feature type="domain" description="TF-B3" evidence="7">
    <location>
        <begin position="336"/>
        <end position="433"/>
    </location>
</feature>
<evidence type="ECO:0000256" key="5">
    <source>
        <dbReference type="ARBA" id="ARBA00023242"/>
    </source>
</evidence>
<evidence type="ECO:0000313" key="8">
    <source>
        <dbReference type="EMBL" id="KAJ9562273.1"/>
    </source>
</evidence>